<evidence type="ECO:0000256" key="1">
    <source>
        <dbReference type="ARBA" id="ARBA00004141"/>
    </source>
</evidence>
<feature type="transmembrane region" description="Helical" evidence="7">
    <location>
        <begin position="16"/>
        <end position="45"/>
    </location>
</feature>
<evidence type="ECO:0000256" key="3">
    <source>
        <dbReference type="ARBA" id="ARBA00022989"/>
    </source>
</evidence>
<dbReference type="Gene3D" id="3.40.50.80">
    <property type="entry name" value="Nucleotide-binding domain of ferredoxin-NADP reductase (FNR) module"/>
    <property type="match status" value="1"/>
</dbReference>
<dbReference type="CDD" id="cd06186">
    <property type="entry name" value="NOX_Duox_like_FAD_NADP"/>
    <property type="match status" value="1"/>
</dbReference>
<keyword evidence="2 7" id="KW-0812">Transmembrane</keyword>
<dbReference type="EMBL" id="JARTCD010000003">
    <property type="protein sequence ID" value="KAJ8662963.1"/>
    <property type="molecule type" value="Genomic_DNA"/>
</dbReference>
<evidence type="ECO:0000256" key="6">
    <source>
        <dbReference type="ARBA" id="ARBA00023136"/>
    </source>
</evidence>
<evidence type="ECO:0000256" key="4">
    <source>
        <dbReference type="ARBA" id="ARBA00023002"/>
    </source>
</evidence>
<keyword evidence="3 7" id="KW-1133">Transmembrane helix</keyword>
<reference evidence="9 10" key="1">
    <citation type="submission" date="2023-03" db="EMBL/GenBank/DDBJ databases">
        <title>Genome sequence of Lichtheimia ornata CBS 291.66.</title>
        <authorList>
            <person name="Mohabir J.T."/>
            <person name="Shea T.P."/>
            <person name="Kurbessoian T."/>
            <person name="Berby B."/>
            <person name="Fontaine J."/>
            <person name="Livny J."/>
            <person name="Gnirke A."/>
            <person name="Stajich J.E."/>
            <person name="Cuomo C.A."/>
        </authorList>
    </citation>
    <scope>NUCLEOTIDE SEQUENCE [LARGE SCALE GENOMIC DNA]</scope>
    <source>
        <strain evidence="9">CBS 291.66</strain>
    </source>
</reference>
<dbReference type="PANTHER" id="PTHR11972:SF69">
    <property type="entry name" value="FERRIC REDUCTION OXIDASE 6-RELATED"/>
    <property type="match status" value="1"/>
</dbReference>
<comment type="caution">
    <text evidence="9">The sequence shown here is derived from an EMBL/GenBank/DDBJ whole genome shotgun (WGS) entry which is preliminary data.</text>
</comment>
<dbReference type="GO" id="GO:0005886">
    <property type="term" value="C:plasma membrane"/>
    <property type="evidence" value="ECO:0007669"/>
    <property type="project" value="TreeGrafter"/>
</dbReference>
<keyword evidence="5" id="KW-0813">Transport</keyword>
<dbReference type="Pfam" id="PF01794">
    <property type="entry name" value="Ferric_reduct"/>
    <property type="match status" value="1"/>
</dbReference>
<dbReference type="InterPro" id="IPR050369">
    <property type="entry name" value="RBOH/FRE"/>
</dbReference>
<dbReference type="GO" id="GO:0006811">
    <property type="term" value="P:monoatomic ion transport"/>
    <property type="evidence" value="ECO:0007669"/>
    <property type="project" value="UniProtKB-KW"/>
</dbReference>
<evidence type="ECO:0000313" key="10">
    <source>
        <dbReference type="Proteomes" id="UP001234581"/>
    </source>
</evidence>
<evidence type="ECO:0000259" key="8">
    <source>
        <dbReference type="PROSITE" id="PS51384"/>
    </source>
</evidence>
<dbReference type="GeneID" id="83208557"/>
<sequence>MPTELHPNADFHKAGYLYLLVCWAVFLSYSILYQLNRCITLFLRWQQQKRRRRRRRYTKGRRDNDTTIRAPLEILNHWMRPLEHSRTIPYIATMISTKHLIGMSLFIIANIVFIWFSPFKLHPLMDHYEWPIIGILDRRMMYVGMANFSFTMVLGTRNSIITALCGLSFEQLIPFHRWCARLGLAETVLHVVYRAWYGYWESGEGSLHDAFFKDEEYTSGTLSLVGYLILFATSLYYIRRHFFRLFYYWHIIGIVIATGGAMWHEWSCIYFLYPPTVLWVLDRLLRSYHSWWQQCNLVHMEQHHEKIVHAKFQHPMLQHFRPGQYFFTAFLTPNNDHGKEPKRWHHRVRNWIEHHADWYPMTVSNYQEKPSIGSFHIKVLGDGTQRLMQAARNNNSLHLRVDGPYGPRLHYMDYDTVALFAVGIGITPALTILKDCVQQITRRSFVRKVYLVWSVTAADEVQPFIDILKECATYPSLSAVEVNMTIHLTREKDTSRCMELTQHIPGSNIIQGYRPNIEQCLNNIEKNEDEEEGGKRVWVHACGSISFMNTVINEAVRHGFDFHHETFEF</sequence>
<proteinExistence type="predicted"/>
<keyword evidence="4" id="KW-0560">Oxidoreductase</keyword>
<accession>A0AAD7Y377</accession>
<keyword evidence="6 7" id="KW-0472">Membrane</keyword>
<gene>
    <name evidence="9" type="ORF">O0I10_001139</name>
</gene>
<dbReference type="SUPFAM" id="SSF63380">
    <property type="entry name" value="Riboflavin synthase domain-like"/>
    <property type="match status" value="1"/>
</dbReference>
<dbReference type="InterPro" id="IPR017938">
    <property type="entry name" value="Riboflavin_synthase-like_b-brl"/>
</dbReference>
<feature type="domain" description="FAD-binding FR-type" evidence="8">
    <location>
        <begin position="290"/>
        <end position="411"/>
    </location>
</feature>
<dbReference type="InterPro" id="IPR013121">
    <property type="entry name" value="Fe_red_NAD-bd_6"/>
</dbReference>
<evidence type="ECO:0000256" key="2">
    <source>
        <dbReference type="ARBA" id="ARBA00022692"/>
    </source>
</evidence>
<evidence type="ECO:0000313" key="9">
    <source>
        <dbReference type="EMBL" id="KAJ8662963.1"/>
    </source>
</evidence>
<dbReference type="SFLD" id="SFLDG01168">
    <property type="entry name" value="Ferric_reductase_subgroup_(FRE"/>
    <property type="match status" value="1"/>
</dbReference>
<dbReference type="SUPFAM" id="SSF52343">
    <property type="entry name" value="Ferredoxin reductase-like, C-terminal NADP-linked domain"/>
    <property type="match status" value="1"/>
</dbReference>
<dbReference type="InterPro" id="IPR017927">
    <property type="entry name" value="FAD-bd_FR_type"/>
</dbReference>
<feature type="transmembrane region" description="Helical" evidence="7">
    <location>
        <begin position="100"/>
        <end position="119"/>
    </location>
</feature>
<dbReference type="GO" id="GO:0016175">
    <property type="term" value="F:superoxide-generating NAD(P)H oxidase activity"/>
    <property type="evidence" value="ECO:0007669"/>
    <property type="project" value="TreeGrafter"/>
</dbReference>
<organism evidence="9 10">
    <name type="scientific">Lichtheimia ornata</name>
    <dbReference type="NCBI Taxonomy" id="688661"/>
    <lineage>
        <taxon>Eukaryota</taxon>
        <taxon>Fungi</taxon>
        <taxon>Fungi incertae sedis</taxon>
        <taxon>Mucoromycota</taxon>
        <taxon>Mucoromycotina</taxon>
        <taxon>Mucoromycetes</taxon>
        <taxon>Mucorales</taxon>
        <taxon>Lichtheimiaceae</taxon>
        <taxon>Lichtheimia</taxon>
    </lineage>
</organism>
<feature type="transmembrane region" description="Helical" evidence="7">
    <location>
        <begin position="217"/>
        <end position="238"/>
    </location>
</feature>
<dbReference type="Proteomes" id="UP001234581">
    <property type="component" value="Unassembled WGS sequence"/>
</dbReference>
<dbReference type="PANTHER" id="PTHR11972">
    <property type="entry name" value="NADPH OXIDASE"/>
    <property type="match status" value="1"/>
</dbReference>
<dbReference type="Pfam" id="PF08030">
    <property type="entry name" value="NAD_binding_6"/>
    <property type="match status" value="1"/>
</dbReference>
<dbReference type="SFLD" id="SFLDS00052">
    <property type="entry name" value="Ferric_Reductase_Domain"/>
    <property type="match status" value="1"/>
</dbReference>
<name>A0AAD7Y377_9FUNG</name>
<dbReference type="InterPro" id="IPR013130">
    <property type="entry name" value="Fe3_Rdtase_TM_dom"/>
</dbReference>
<protein>
    <recommendedName>
        <fullName evidence="8">FAD-binding FR-type domain-containing protein</fullName>
    </recommendedName>
</protein>
<dbReference type="PROSITE" id="PS51384">
    <property type="entry name" value="FAD_FR"/>
    <property type="match status" value="1"/>
</dbReference>
<comment type="subcellular location">
    <subcellularLocation>
        <location evidence="1">Membrane</location>
        <topology evidence="1">Multi-pass membrane protein</topology>
    </subcellularLocation>
</comment>
<keyword evidence="5" id="KW-0406">Ion transport</keyword>
<dbReference type="AlphaFoldDB" id="A0AAD7Y377"/>
<keyword evidence="10" id="KW-1185">Reference proteome</keyword>
<evidence type="ECO:0000256" key="5">
    <source>
        <dbReference type="ARBA" id="ARBA00023065"/>
    </source>
</evidence>
<dbReference type="RefSeq" id="XP_058347875.1">
    <property type="nucleotide sequence ID" value="XM_058481237.1"/>
</dbReference>
<feature type="transmembrane region" description="Helical" evidence="7">
    <location>
        <begin position="245"/>
        <end position="263"/>
    </location>
</feature>
<dbReference type="InterPro" id="IPR039261">
    <property type="entry name" value="FNR_nucleotide-bd"/>
</dbReference>
<evidence type="ECO:0000256" key="7">
    <source>
        <dbReference type="SAM" id="Phobius"/>
    </source>
</evidence>